<dbReference type="GeneID" id="94376199"/>
<protein>
    <submittedName>
        <fullName evidence="2">ATP-binding protein</fullName>
    </submittedName>
</protein>
<evidence type="ECO:0000313" key="2">
    <source>
        <dbReference type="EMBL" id="QYC09510.1"/>
    </source>
</evidence>
<reference evidence="2 3" key="1">
    <citation type="submission" date="2021-07" db="EMBL/GenBank/DDBJ databases">
        <title>Isolation and characterization of bacteria from a gold mining with a capacity of golden bioaccumulation.</title>
        <authorList>
            <person name="Yang X.J."/>
        </authorList>
    </citation>
    <scope>NUCLEOTIDE SEQUENCE [LARGE SCALE GENOMIC DNA]</scope>
    <source>
        <strain evidence="2 3">Au29</strain>
    </source>
</reference>
<dbReference type="Pfam" id="PF01695">
    <property type="entry name" value="IstB_IS21"/>
    <property type="match status" value="1"/>
</dbReference>
<dbReference type="InterPro" id="IPR002611">
    <property type="entry name" value="IstB_ATP-bd"/>
</dbReference>
<keyword evidence="3" id="KW-1185">Reference proteome</keyword>
<dbReference type="EMBL" id="CP080034">
    <property type="protein sequence ID" value="QYC09510.1"/>
    <property type="molecule type" value="Genomic_DNA"/>
</dbReference>
<name>A0ABX8TI90_9CAUL</name>
<dbReference type="RefSeq" id="WP_219355079.1">
    <property type="nucleotide sequence ID" value="NZ_CP080034.1"/>
</dbReference>
<keyword evidence="2" id="KW-0547">Nucleotide-binding</keyword>
<keyword evidence="2" id="KW-0067">ATP-binding</keyword>
<evidence type="ECO:0000313" key="3">
    <source>
        <dbReference type="Proteomes" id="UP000824334"/>
    </source>
</evidence>
<dbReference type="CDD" id="cd00009">
    <property type="entry name" value="AAA"/>
    <property type="match status" value="1"/>
</dbReference>
<evidence type="ECO:0000259" key="1">
    <source>
        <dbReference type="Pfam" id="PF01695"/>
    </source>
</evidence>
<feature type="domain" description="IstB-like ATP-binding" evidence="1">
    <location>
        <begin position="10"/>
        <end position="210"/>
    </location>
</feature>
<organism evidence="2 3">
    <name type="scientific">Brevundimonas nasdae</name>
    <dbReference type="NCBI Taxonomy" id="172043"/>
    <lineage>
        <taxon>Bacteria</taxon>
        <taxon>Pseudomonadati</taxon>
        <taxon>Pseudomonadota</taxon>
        <taxon>Alphaproteobacteria</taxon>
        <taxon>Caulobacterales</taxon>
        <taxon>Caulobacteraceae</taxon>
        <taxon>Brevundimonas</taxon>
    </lineage>
</organism>
<gene>
    <name evidence="2" type="ORF">KWG56_13015</name>
</gene>
<sequence length="286" mass="31688">MNTTHIVDKLRDFDLNGMVGAIEHHGAAPAFADLPFQDRLMHFLQAEAAYRDDRRLKRILKSARLKIPAAAEDIDYRSARNLDRAHMAELPTCAWVRQAENLILTGATGTGKTHLACAFGGHAARVSLTVRYYRTHQLLGDMAIAHQDGSLGRLRMSLTRFDLLILDDFGLTPLTELGKHDLLDVVDARTRSASILLAGQLSFKEWHAYIAVRLRSPALTSAPVIGCPELCPLHSTSRQLRDELLNEALFRSPRSMLEASGGADLHLRIVSTRCSNPALVRTNGIR</sequence>
<dbReference type="PANTHER" id="PTHR30050">
    <property type="entry name" value="CHROMOSOMAL REPLICATION INITIATOR PROTEIN DNAA"/>
    <property type="match status" value="1"/>
</dbReference>
<dbReference type="GO" id="GO:0005524">
    <property type="term" value="F:ATP binding"/>
    <property type="evidence" value="ECO:0007669"/>
    <property type="project" value="UniProtKB-KW"/>
</dbReference>
<proteinExistence type="predicted"/>
<dbReference type="Proteomes" id="UP000824334">
    <property type="component" value="Chromosome"/>
</dbReference>
<dbReference type="PANTHER" id="PTHR30050:SF4">
    <property type="entry name" value="ATP-BINDING PROTEIN RV3427C IN INSERTION SEQUENCE-RELATED"/>
    <property type="match status" value="1"/>
</dbReference>
<accession>A0ABX8TI90</accession>